<reference evidence="2" key="1">
    <citation type="journal article" date="2019" name="Int. J. Syst. Evol. Microbiol.">
        <title>The Global Catalogue of Microorganisms (GCM) 10K type strain sequencing project: providing services to taxonomists for standard genome sequencing and annotation.</title>
        <authorList>
            <consortium name="The Broad Institute Genomics Platform"/>
            <consortium name="The Broad Institute Genome Sequencing Center for Infectious Disease"/>
            <person name="Wu L."/>
            <person name="Ma J."/>
        </authorList>
    </citation>
    <scope>NUCLEOTIDE SEQUENCE [LARGE SCALE GENOMIC DNA]</scope>
    <source>
        <strain evidence="2">JCM 4395</strain>
    </source>
</reference>
<dbReference type="Proteomes" id="UP001501777">
    <property type="component" value="Unassembled WGS sequence"/>
</dbReference>
<accession>A0ABP5YM39</accession>
<evidence type="ECO:0000313" key="2">
    <source>
        <dbReference type="Proteomes" id="UP001501777"/>
    </source>
</evidence>
<dbReference type="EMBL" id="BAAASG010000006">
    <property type="protein sequence ID" value="GAA2483443.1"/>
    <property type="molecule type" value="Genomic_DNA"/>
</dbReference>
<protein>
    <submittedName>
        <fullName evidence="1">Uncharacterized protein</fullName>
    </submittedName>
</protein>
<proteinExistence type="predicted"/>
<comment type="caution">
    <text evidence="1">The sequence shown here is derived from an EMBL/GenBank/DDBJ whole genome shotgun (WGS) entry which is preliminary data.</text>
</comment>
<evidence type="ECO:0000313" key="1">
    <source>
        <dbReference type="EMBL" id="GAA2483443.1"/>
    </source>
</evidence>
<keyword evidence="2" id="KW-1185">Reference proteome</keyword>
<sequence>MGGALIDRYLATTQREATAARVCLDRLPQECDVKALLDRGDTIMAGAPSRPT</sequence>
<organism evidence="1 2">
    <name type="scientific">Streptomyces longisporus</name>
    <dbReference type="NCBI Taxonomy" id="1948"/>
    <lineage>
        <taxon>Bacteria</taxon>
        <taxon>Bacillati</taxon>
        <taxon>Actinomycetota</taxon>
        <taxon>Actinomycetes</taxon>
        <taxon>Kitasatosporales</taxon>
        <taxon>Streptomycetaceae</taxon>
        <taxon>Streptomyces</taxon>
    </lineage>
</organism>
<gene>
    <name evidence="1" type="ORF">GCM10010276_21190</name>
</gene>
<name>A0ABP5YM39_STRLO</name>